<dbReference type="AlphaFoldDB" id="A0A9W9GL97"/>
<dbReference type="Proteomes" id="UP001147746">
    <property type="component" value="Unassembled WGS sequence"/>
</dbReference>
<keyword evidence="3" id="KW-1185">Reference proteome</keyword>
<evidence type="ECO:0000256" key="1">
    <source>
        <dbReference type="SAM" id="MobiDB-lite"/>
    </source>
</evidence>
<protein>
    <submittedName>
        <fullName evidence="2">Uncharacterized protein</fullName>
    </submittedName>
</protein>
<evidence type="ECO:0000313" key="2">
    <source>
        <dbReference type="EMBL" id="KAJ5320820.1"/>
    </source>
</evidence>
<accession>A0A9W9GL97</accession>
<gene>
    <name evidence="2" type="ORF">N7476_003822</name>
</gene>
<proteinExistence type="predicted"/>
<evidence type="ECO:0000313" key="3">
    <source>
        <dbReference type="Proteomes" id="UP001147746"/>
    </source>
</evidence>
<reference evidence="2" key="2">
    <citation type="journal article" date="2023" name="IMA Fungus">
        <title>Comparative genomic study of the Penicillium genus elucidates a diverse pangenome and 15 lateral gene transfer events.</title>
        <authorList>
            <person name="Petersen C."/>
            <person name="Sorensen T."/>
            <person name="Nielsen M.R."/>
            <person name="Sondergaard T.E."/>
            <person name="Sorensen J.L."/>
            <person name="Fitzpatrick D.A."/>
            <person name="Frisvad J.C."/>
            <person name="Nielsen K.L."/>
        </authorList>
    </citation>
    <scope>NUCLEOTIDE SEQUENCE</scope>
    <source>
        <strain evidence="2">IBT 21472</strain>
    </source>
</reference>
<reference evidence="2" key="1">
    <citation type="submission" date="2022-12" db="EMBL/GenBank/DDBJ databases">
        <authorList>
            <person name="Petersen C."/>
        </authorList>
    </citation>
    <scope>NUCLEOTIDE SEQUENCE</scope>
    <source>
        <strain evidence="2">IBT 21472</strain>
    </source>
</reference>
<comment type="caution">
    <text evidence="2">The sequence shown here is derived from an EMBL/GenBank/DDBJ whole genome shotgun (WGS) entry which is preliminary data.</text>
</comment>
<dbReference type="EMBL" id="JAPZBO010000003">
    <property type="protein sequence ID" value="KAJ5320820.1"/>
    <property type="molecule type" value="Genomic_DNA"/>
</dbReference>
<sequence>MVKRVTVGSRPDQTARCGVDGHVPLGQDRKGHGSNRSQTRSDPKNVIFSNLATCQALKEGRIIRFYRPTAVTTVGQIGAR</sequence>
<organism evidence="2 3">
    <name type="scientific">Penicillium atrosanguineum</name>
    <dbReference type="NCBI Taxonomy" id="1132637"/>
    <lineage>
        <taxon>Eukaryota</taxon>
        <taxon>Fungi</taxon>
        <taxon>Dikarya</taxon>
        <taxon>Ascomycota</taxon>
        <taxon>Pezizomycotina</taxon>
        <taxon>Eurotiomycetes</taxon>
        <taxon>Eurotiomycetidae</taxon>
        <taxon>Eurotiales</taxon>
        <taxon>Aspergillaceae</taxon>
        <taxon>Penicillium</taxon>
    </lineage>
</organism>
<name>A0A9W9GL97_9EURO</name>
<feature type="region of interest" description="Disordered" evidence="1">
    <location>
        <begin position="1"/>
        <end position="44"/>
    </location>
</feature>